<dbReference type="InterPro" id="IPR057982">
    <property type="entry name" value="TPR_NAA35"/>
</dbReference>
<evidence type="ECO:0000313" key="6">
    <source>
        <dbReference type="EMBL" id="KAK5774185.1"/>
    </source>
</evidence>
<feature type="domain" description="NAA35-like TPR repeats" evidence="5">
    <location>
        <begin position="321"/>
        <end position="717"/>
    </location>
</feature>
<dbReference type="EMBL" id="JAWIZZ010000055">
    <property type="protein sequence ID" value="KAK5774185.1"/>
    <property type="molecule type" value="Genomic_DNA"/>
</dbReference>
<evidence type="ECO:0000256" key="3">
    <source>
        <dbReference type="ARBA" id="ARBA00022490"/>
    </source>
</evidence>
<evidence type="ECO:0000256" key="2">
    <source>
        <dbReference type="ARBA" id="ARBA00006289"/>
    </source>
</evidence>
<dbReference type="PANTHER" id="PTHR21373:SF0">
    <property type="entry name" value="N-ALPHA-ACETYLTRANSFERASE 35, NATC AUXILIARY SUBUNIT"/>
    <property type="match status" value="1"/>
</dbReference>
<accession>A0AAN7WF35</accession>
<gene>
    <name evidence="6" type="ORF">RI543_004472</name>
</gene>
<name>A0AAN7WF35_9SACH</name>
<evidence type="ECO:0000313" key="7">
    <source>
        <dbReference type="Proteomes" id="UP001306508"/>
    </source>
</evidence>
<comment type="subcellular location">
    <subcellularLocation>
        <location evidence="1">Cytoplasm</location>
    </subcellularLocation>
</comment>
<dbReference type="Proteomes" id="UP001306508">
    <property type="component" value="Unassembled WGS sequence"/>
</dbReference>
<comment type="similarity">
    <text evidence="2">Belongs to the MAK10 family.</text>
</comment>
<dbReference type="InterPro" id="IPR007244">
    <property type="entry name" value="Naa35_N"/>
</dbReference>
<dbReference type="Pfam" id="PF04112">
    <property type="entry name" value="Mak10"/>
    <property type="match status" value="1"/>
</dbReference>
<evidence type="ECO:0000256" key="1">
    <source>
        <dbReference type="ARBA" id="ARBA00004496"/>
    </source>
</evidence>
<proteinExistence type="inferred from homology"/>
<evidence type="ECO:0000259" key="4">
    <source>
        <dbReference type="Pfam" id="PF04112"/>
    </source>
</evidence>
<dbReference type="AlphaFoldDB" id="A0AAN7WF35"/>
<evidence type="ECO:0000259" key="5">
    <source>
        <dbReference type="Pfam" id="PF25789"/>
    </source>
</evidence>
<organism evidence="6 7">
    <name type="scientific">Arxiozyma heterogenica</name>
    <dbReference type="NCBI Taxonomy" id="278026"/>
    <lineage>
        <taxon>Eukaryota</taxon>
        <taxon>Fungi</taxon>
        <taxon>Dikarya</taxon>
        <taxon>Ascomycota</taxon>
        <taxon>Saccharomycotina</taxon>
        <taxon>Saccharomycetes</taxon>
        <taxon>Saccharomycetales</taxon>
        <taxon>Saccharomycetaceae</taxon>
        <taxon>Arxiozyma</taxon>
    </lineage>
</organism>
<keyword evidence="7" id="KW-1185">Reference proteome</keyword>
<dbReference type="GO" id="GO:0031417">
    <property type="term" value="C:NatC complex"/>
    <property type="evidence" value="ECO:0007669"/>
    <property type="project" value="InterPro"/>
</dbReference>
<dbReference type="InterPro" id="IPR057983">
    <property type="entry name" value="NAA35-like_N"/>
</dbReference>
<reference evidence="7" key="1">
    <citation type="submission" date="2023-07" db="EMBL/GenBank/DDBJ databases">
        <title>A draft genome of Kazachstania heterogenica Y-27499.</title>
        <authorList>
            <person name="Donic C."/>
            <person name="Kralova J.S."/>
            <person name="Fidel L."/>
            <person name="Ben-Dor S."/>
            <person name="Jung S."/>
        </authorList>
    </citation>
    <scope>NUCLEOTIDE SEQUENCE [LARGE SCALE GENOMIC DNA]</scope>
    <source>
        <strain evidence="7">Y27499</strain>
    </source>
</reference>
<comment type="caution">
    <text evidence="6">The sequence shown here is derived from an EMBL/GenBank/DDBJ whole genome shotgun (WGS) entry which is preliminary data.</text>
</comment>
<keyword evidence="3" id="KW-0963">Cytoplasm</keyword>
<dbReference type="Pfam" id="PF25789">
    <property type="entry name" value="TPR_NAA35"/>
    <property type="match status" value="1"/>
</dbReference>
<sequence length="805" mass="92779">MSLAMDMNNLSLNDKEIDTLCANTDLLDITSKIDELCDKLQPRTIIKNPYFDLFQGTHSLEVNNPKLDSFLIPLKACEAEFDCNIKHGSNKEQNLIYVTSIADRLVRCIVSWLNDYQSLPTTLLSCKYMEYLLNINSSHTVNIDKKINTGDPLYDCVLSDFIVSISYFAAFIKSLLFKRVIYEEEDLNFNSMGLLGFDRLPTQSDVLDSLNKTIKWVSDSNDLNPNDYTRHLINLLKLVQCLVQLENITTQYSTDTQYLDDLIQLATILNQTDLSFEVPQGSFSMSIQKFCSNQFPPKQIVTPERKNYLGFITMANDIKLILNVSRIDTAVELHQFVSFFNKLKQRHVLARALFPLFLVHQDGTIVGKYSFDDLLYSYFMEFSLMGAQISNNLVNHPNLSESLSMILQDCSNVLYEFYQNCSQNTARYRQGYNRLLLLLDSLQAQLETLESEFISNGMHDIVKSTNNNNNNNSNNPTTTITTTTFNVGNTEVPLMPYASWIFTIKVFAMIEFTLKGFDLEVYKPFEAFDMYYHVYHISNQLESCLNKISQFIKNKIDSIHSMNKKIKKLKAGEKKENSKMEYNRLMKEEMPQLQINRQYLKYLLLQCNINKSLSLFQVLQFSILRSVKLIDGVAPKTSKFVNQELLHNLRFKTFSSIGVPELPSFDIFQDILKSFTIKESLNTPMFHSQMTRMKQYMISQIDEAEESVTTIIKGIKSNDENGEIYTGTRLVKEEALDYYNKYLGSTSGLRDNMEKIVKMIQNRETNEKNNYEVILQFQQGSSTFFPALTVVKKGKQANKETNKSI</sequence>
<dbReference type="PANTHER" id="PTHR21373">
    <property type="entry name" value="GLUCOSE REPRESSIBLE PROTEIN MAK10"/>
    <property type="match status" value="1"/>
</dbReference>
<feature type="domain" description="NAA35-like N-terminal" evidence="4">
    <location>
        <begin position="44"/>
        <end position="203"/>
    </location>
</feature>
<protein>
    <submittedName>
        <fullName evidence="6">Uncharacterized protein</fullName>
    </submittedName>
</protein>